<comment type="caution">
    <text evidence="7">The sequence shown here is derived from an EMBL/GenBank/DDBJ whole genome shotgun (WGS) entry which is preliminary data.</text>
</comment>
<keyword evidence="4 7" id="KW-0067">ATP-binding</keyword>
<evidence type="ECO:0000256" key="4">
    <source>
        <dbReference type="ARBA" id="ARBA00022840"/>
    </source>
</evidence>
<accession>A0A7Y0EQ61</accession>
<evidence type="ECO:0000256" key="5">
    <source>
        <dbReference type="SAM" id="MobiDB-lite"/>
    </source>
</evidence>
<evidence type="ECO:0000259" key="6">
    <source>
        <dbReference type="PROSITE" id="PS50893"/>
    </source>
</evidence>
<dbReference type="GO" id="GO:0005886">
    <property type="term" value="C:plasma membrane"/>
    <property type="evidence" value="ECO:0007669"/>
    <property type="project" value="TreeGrafter"/>
</dbReference>
<dbReference type="GO" id="GO:0005524">
    <property type="term" value="F:ATP binding"/>
    <property type="evidence" value="ECO:0007669"/>
    <property type="project" value="UniProtKB-KW"/>
</dbReference>
<evidence type="ECO:0000313" key="8">
    <source>
        <dbReference type="Proteomes" id="UP000532194"/>
    </source>
</evidence>
<evidence type="ECO:0000313" key="7">
    <source>
        <dbReference type="EMBL" id="NMM94416.1"/>
    </source>
</evidence>
<dbReference type="PROSITE" id="PS50893">
    <property type="entry name" value="ABC_TRANSPORTER_2"/>
    <property type="match status" value="1"/>
</dbReference>
<evidence type="ECO:0000256" key="2">
    <source>
        <dbReference type="ARBA" id="ARBA00022448"/>
    </source>
</evidence>
<feature type="region of interest" description="Disordered" evidence="5">
    <location>
        <begin position="1"/>
        <end position="22"/>
    </location>
</feature>
<comment type="similarity">
    <text evidence="1">Belongs to the ABC transporter superfamily.</text>
</comment>
<evidence type="ECO:0000256" key="1">
    <source>
        <dbReference type="ARBA" id="ARBA00005417"/>
    </source>
</evidence>
<dbReference type="AlphaFoldDB" id="A0A7Y0EQ61"/>
<dbReference type="InterPro" id="IPR027417">
    <property type="entry name" value="P-loop_NTPase"/>
</dbReference>
<dbReference type="PANTHER" id="PTHR24220:SF689">
    <property type="entry name" value="LIPOPROTEIN-RELEASING SYSTEM ATP-BINDING PROTEIN LOLD"/>
    <property type="match status" value="1"/>
</dbReference>
<dbReference type="PANTHER" id="PTHR24220">
    <property type="entry name" value="IMPORT ATP-BINDING PROTEIN"/>
    <property type="match status" value="1"/>
</dbReference>
<dbReference type="GO" id="GO:0022857">
    <property type="term" value="F:transmembrane transporter activity"/>
    <property type="evidence" value="ECO:0007669"/>
    <property type="project" value="TreeGrafter"/>
</dbReference>
<reference evidence="7 8" key="1">
    <citation type="submission" date="2020-02" db="EMBL/GenBank/DDBJ databases">
        <title>Characterization of phylogenetic diversity of novel bifidobacterial species isolated in Czech ZOOs.</title>
        <authorList>
            <person name="Lugli G.A."/>
            <person name="Vera N.B."/>
            <person name="Ventura M."/>
        </authorList>
    </citation>
    <scope>NUCLEOTIDE SEQUENCE [LARGE SCALE GENOMIC DNA]</scope>
    <source>
        <strain evidence="7 8">DSM 109957</strain>
    </source>
</reference>
<dbReference type="InterPro" id="IPR017871">
    <property type="entry name" value="ABC_transporter-like_CS"/>
</dbReference>
<dbReference type="InterPro" id="IPR015854">
    <property type="entry name" value="ABC_transpr_LolD-like"/>
</dbReference>
<keyword evidence="2" id="KW-0813">Transport</keyword>
<keyword evidence="8" id="KW-1185">Reference proteome</keyword>
<dbReference type="CDD" id="cd03255">
    <property type="entry name" value="ABC_MJ0796_LolCDE_FtsE"/>
    <property type="match status" value="1"/>
</dbReference>
<dbReference type="EMBL" id="JAAIII010000004">
    <property type="protein sequence ID" value="NMM94416.1"/>
    <property type="molecule type" value="Genomic_DNA"/>
</dbReference>
<dbReference type="RefSeq" id="WP_169172426.1">
    <property type="nucleotide sequence ID" value="NZ_JAAIII010000004.1"/>
</dbReference>
<evidence type="ECO:0000256" key="3">
    <source>
        <dbReference type="ARBA" id="ARBA00022741"/>
    </source>
</evidence>
<dbReference type="InterPro" id="IPR003439">
    <property type="entry name" value="ABC_transporter-like_ATP-bd"/>
</dbReference>
<dbReference type="SMART" id="SM00382">
    <property type="entry name" value="AAA"/>
    <property type="match status" value="1"/>
</dbReference>
<dbReference type="SUPFAM" id="SSF52540">
    <property type="entry name" value="P-loop containing nucleoside triphosphate hydrolases"/>
    <property type="match status" value="1"/>
</dbReference>
<organism evidence="7 8">
    <name type="scientific">Bifidobacterium oedipodis</name>
    <dbReference type="NCBI Taxonomy" id="2675322"/>
    <lineage>
        <taxon>Bacteria</taxon>
        <taxon>Bacillati</taxon>
        <taxon>Actinomycetota</taxon>
        <taxon>Actinomycetes</taxon>
        <taxon>Bifidobacteriales</taxon>
        <taxon>Bifidobacteriaceae</taxon>
        <taxon>Bifidobacterium</taxon>
    </lineage>
</organism>
<dbReference type="Proteomes" id="UP000532194">
    <property type="component" value="Unassembled WGS sequence"/>
</dbReference>
<name>A0A7Y0EQ61_9BIFI</name>
<sequence length="276" mass="30341">MNESAVNNLVTHQQPANEPTQHTDNVVLQGRALNKQYRQSTEQTGIVLHDIDIDVHAGDFTVIMGASGAGKSTLLYVLSGMDQPTSGEVYYQGARIDTLGERRMAQLRAKEFGFVFQQPNLIGNLTLLENVCLAGYVAADRDGGEVRTEAERLLERMHVAHAAHRLPSEVSGGEAQRAAIARAVINHPGMLFADEPTGALNRRNSDDVLDLLSELNRNGQSILMVTHDVRAAIRSNRVLYVRDGELLGEFPLGVYRPDDAKAREISLTAWLSDMGW</sequence>
<proteinExistence type="inferred from homology"/>
<dbReference type="GO" id="GO:0016887">
    <property type="term" value="F:ATP hydrolysis activity"/>
    <property type="evidence" value="ECO:0007669"/>
    <property type="project" value="InterPro"/>
</dbReference>
<dbReference type="InterPro" id="IPR017911">
    <property type="entry name" value="MacB-like_ATP-bd"/>
</dbReference>
<dbReference type="InterPro" id="IPR003593">
    <property type="entry name" value="AAA+_ATPase"/>
</dbReference>
<dbReference type="PROSITE" id="PS00211">
    <property type="entry name" value="ABC_TRANSPORTER_1"/>
    <property type="match status" value="1"/>
</dbReference>
<keyword evidence="3" id="KW-0547">Nucleotide-binding</keyword>
<gene>
    <name evidence="7" type="ORF">G1C95_1603</name>
</gene>
<dbReference type="Pfam" id="PF00005">
    <property type="entry name" value="ABC_tran"/>
    <property type="match status" value="1"/>
</dbReference>
<feature type="domain" description="ABC transporter" evidence="6">
    <location>
        <begin position="28"/>
        <end position="268"/>
    </location>
</feature>
<dbReference type="Gene3D" id="3.40.50.300">
    <property type="entry name" value="P-loop containing nucleotide triphosphate hydrolases"/>
    <property type="match status" value="1"/>
</dbReference>
<protein>
    <submittedName>
        <fullName evidence="7">ABC transporter ATP-binding protein</fullName>
    </submittedName>
</protein>